<dbReference type="GO" id="GO:0003723">
    <property type="term" value="F:RNA binding"/>
    <property type="evidence" value="ECO:0007669"/>
    <property type="project" value="UniProtKB-KW"/>
</dbReference>
<dbReference type="Pfam" id="PF17842">
    <property type="entry name" value="dsRBD2"/>
    <property type="match status" value="1"/>
</dbReference>
<evidence type="ECO:0000259" key="16">
    <source>
        <dbReference type="Pfam" id="PF18441"/>
    </source>
</evidence>
<comment type="catalytic activity">
    <reaction evidence="12">
        <text>small RNA 3'-end nucleotide + S-adenosyl-L-methionine = small RNA 3'-end 2'-O-methylnucleotide + S-adenosyl-L-homocysteine + H(+)</text>
        <dbReference type="Rhea" id="RHEA:37887"/>
        <dbReference type="Rhea" id="RHEA-COMP:10415"/>
        <dbReference type="Rhea" id="RHEA-COMP:10416"/>
        <dbReference type="ChEBI" id="CHEBI:15378"/>
        <dbReference type="ChEBI" id="CHEBI:57856"/>
        <dbReference type="ChEBI" id="CHEBI:59789"/>
        <dbReference type="ChEBI" id="CHEBI:74896"/>
        <dbReference type="ChEBI" id="CHEBI:74898"/>
        <dbReference type="EC" id="2.1.1.386"/>
    </reaction>
</comment>
<evidence type="ECO:0000256" key="3">
    <source>
        <dbReference type="ARBA" id="ARBA00021330"/>
    </source>
</evidence>
<dbReference type="SUPFAM" id="SSF53335">
    <property type="entry name" value="S-adenosyl-L-methionine-dependent methyltransferases"/>
    <property type="match status" value="1"/>
</dbReference>
<dbReference type="EC" id="2.1.1.386" evidence="11"/>
<keyword evidence="9" id="KW-0694">RNA-binding</keyword>
<dbReference type="SUPFAM" id="SSF54534">
    <property type="entry name" value="FKBP-like"/>
    <property type="match status" value="1"/>
</dbReference>
<evidence type="ECO:0000256" key="2">
    <source>
        <dbReference type="ARBA" id="ARBA00009026"/>
    </source>
</evidence>
<evidence type="ECO:0000256" key="10">
    <source>
        <dbReference type="ARBA" id="ARBA00023158"/>
    </source>
</evidence>
<keyword evidence="8" id="KW-0460">Magnesium</keyword>
<dbReference type="InterPro" id="IPR056755">
    <property type="entry name" value="DSRM_2"/>
</dbReference>
<evidence type="ECO:0000256" key="9">
    <source>
        <dbReference type="ARBA" id="ARBA00022884"/>
    </source>
</evidence>
<accession>A0AAN7KPG5</accession>
<reference evidence="18 19" key="1">
    <citation type="journal article" date="2023" name="Hortic Res">
        <title>Pangenome of water caltrop reveals structural variations and asymmetric subgenome divergence after allopolyploidization.</title>
        <authorList>
            <person name="Zhang X."/>
            <person name="Chen Y."/>
            <person name="Wang L."/>
            <person name="Yuan Y."/>
            <person name="Fang M."/>
            <person name="Shi L."/>
            <person name="Lu R."/>
            <person name="Comes H.P."/>
            <person name="Ma Y."/>
            <person name="Chen Y."/>
            <person name="Huang G."/>
            <person name="Zhou Y."/>
            <person name="Zheng Z."/>
            <person name="Qiu Y."/>
        </authorList>
    </citation>
    <scope>NUCLEOTIDE SEQUENCE [LARGE SCALE GENOMIC DNA]</scope>
    <source>
        <tissue evidence="18">Roots</tissue>
    </source>
</reference>
<dbReference type="GO" id="GO:0046872">
    <property type="term" value="F:metal ion binding"/>
    <property type="evidence" value="ECO:0007669"/>
    <property type="project" value="UniProtKB-KW"/>
</dbReference>
<dbReference type="EMBL" id="JAXIOK010000005">
    <property type="protein sequence ID" value="KAK4770951.1"/>
    <property type="molecule type" value="Genomic_DNA"/>
</dbReference>
<dbReference type="GO" id="GO:0003755">
    <property type="term" value="F:peptidyl-prolyl cis-trans isomerase activity"/>
    <property type="evidence" value="ECO:0007669"/>
    <property type="project" value="InterPro"/>
</dbReference>
<dbReference type="GO" id="GO:0005634">
    <property type="term" value="C:nucleus"/>
    <property type="evidence" value="ECO:0007669"/>
    <property type="project" value="TreeGrafter"/>
</dbReference>
<keyword evidence="19" id="KW-1185">Reference proteome</keyword>
<dbReference type="InterPro" id="IPR040870">
    <property type="entry name" value="HEN1_dsRBD2"/>
</dbReference>
<sequence length="992" mass="109185">MEVEGVAGGRKNTGTPKAIINSKFGSNASYVVEEVVEHVQDVCTEVSVPGLSVPGLSIPKKVHIMYRCRLELPEFSVVSGTFRKKKDAEQDAAQQAVDKLGIHPSIGKPTWEESLEELVSRISYLFSDKFLGTRHPMTGHLRATLRREGNHCGSFPISVITACDVKVNSLCKKIDPKVESNPSLALSFIKVAASKLSGSLSSPDEKLWIKRLNPYPHDIIESPIDQESCPPEVATVHALYIPSVMEEPVEPISFDVLPSVYYMDIIAQKLRMASASELLISRPTGKVSSETKLYYAAPEMYWSEASSSLQLAESCKDSLNVRASYLCDQDIYGNAILAAVDYTWKSKELSVEDISMQSYYRMLINKTPAGAYKLSRGAVITAALPSVFTTKTNWRGLLPRDILSTFCRQHGLAEPSFSTSLVLLKPSSELSGSPKEMGTMNPLNETEQADAGFLTSTIEESTESGSTCQCEVKVSCELAGPSKKLKTMISENATGQASAGFSTSIIKESVESESTYQCEVKILSKTQEVILVCSPKESFKRQNDCIQTVALRVLSWLNMYFLGIEPEKLNTSAEALDITFNPERFHEEFKFGPSIHGYQQRDIQEVINKKSQVDIEGQGSGISPTSGSLARITYSVSLVPADGHTKELLESADEFEFEMGTGAVISHLEVAIAQMSVGQSACFSIDIPDQEQILAASDDFTRINSLLNSYHCRLEYSVKLLHITELLEDKMEQAFFSPTLSKQRVEFAVDRIRQSDATSLIDFGCGSGSLLDSLLDYATGLEKIVGVDISVKSLIHAAKVLHSKLSKDSGTIKSAVLYDGSITVLDSRLCGFDMGTCLEVIEHMEEEQAHMFGDIVLGSFRPKTMIISTPNYEYNVILQGSSAGNQEENVHEKSQAGEHPFKFRNHDHKFEWTRQQFESWATKIATKHHYWVQFSGVGGSGDVEPGFASQIAVFTMEPPSPSTPSRTGDSPVSSTEEVTDSCKVVWEWNSSN</sequence>
<feature type="domain" description="dsRNA binding" evidence="17">
    <location>
        <begin position="23"/>
        <end position="101"/>
    </location>
</feature>
<evidence type="ECO:0000256" key="8">
    <source>
        <dbReference type="ARBA" id="ARBA00022842"/>
    </source>
</evidence>
<dbReference type="GO" id="GO:0090486">
    <property type="term" value="F:small RNA 2'-O-methyltransferase activity"/>
    <property type="evidence" value="ECO:0007669"/>
    <property type="project" value="UniProtKB-EC"/>
</dbReference>
<evidence type="ECO:0000259" key="14">
    <source>
        <dbReference type="Pfam" id="PF08241"/>
    </source>
</evidence>
<keyword evidence="7" id="KW-0479">Metal-binding</keyword>
<comment type="cofactor">
    <cofactor evidence="1">
        <name>Mg(2+)</name>
        <dbReference type="ChEBI" id="CHEBI:18420"/>
    </cofactor>
</comment>
<evidence type="ECO:0000256" key="4">
    <source>
        <dbReference type="ARBA" id="ARBA00022603"/>
    </source>
</evidence>
<dbReference type="InterPro" id="IPR029063">
    <property type="entry name" value="SAM-dependent_MTases_sf"/>
</dbReference>
<dbReference type="FunFam" id="3.40.50.150:FF:000215">
    <property type="entry name" value="Hua enhancer1"/>
    <property type="match status" value="1"/>
</dbReference>
<evidence type="ECO:0000256" key="12">
    <source>
        <dbReference type="ARBA" id="ARBA00048418"/>
    </source>
</evidence>
<dbReference type="Pfam" id="PF24995">
    <property type="entry name" value="DSRM_2"/>
    <property type="match status" value="1"/>
</dbReference>
<comment type="similarity">
    <text evidence="2">Belongs to the methyltransferase superfamily. HEN1 family.</text>
</comment>
<gene>
    <name evidence="18" type="ORF">SAY87_031483</name>
</gene>
<feature type="domain" description="HEN1 double-stranded RNA binding" evidence="15">
    <location>
        <begin position="368"/>
        <end position="475"/>
    </location>
</feature>
<dbReference type="Gene3D" id="3.40.50.150">
    <property type="entry name" value="Vaccinia Virus protein VP39"/>
    <property type="match status" value="1"/>
</dbReference>
<dbReference type="GO" id="GO:0008757">
    <property type="term" value="F:S-adenosylmethionine-dependent methyltransferase activity"/>
    <property type="evidence" value="ECO:0007669"/>
    <property type="project" value="InterPro"/>
</dbReference>
<dbReference type="InterPro" id="IPR026610">
    <property type="entry name" value="Hen1"/>
</dbReference>
<feature type="domain" description="Methyltransferase type 11" evidence="14">
    <location>
        <begin position="762"/>
        <end position="848"/>
    </location>
</feature>
<dbReference type="InterPro" id="IPR040813">
    <property type="entry name" value="Hen1_Lam_C"/>
</dbReference>
<dbReference type="SUPFAM" id="SSF54768">
    <property type="entry name" value="dsRNA-binding domain-like"/>
    <property type="match status" value="1"/>
</dbReference>
<dbReference type="Pfam" id="PF18441">
    <property type="entry name" value="Hen1_Lam_C"/>
    <property type="match status" value="1"/>
</dbReference>
<dbReference type="PANTHER" id="PTHR21404">
    <property type="entry name" value="HEN1"/>
    <property type="match status" value="1"/>
</dbReference>
<dbReference type="InterPro" id="IPR013216">
    <property type="entry name" value="Methyltransf_11"/>
</dbReference>
<evidence type="ECO:0000256" key="11">
    <source>
        <dbReference type="ARBA" id="ARBA00035025"/>
    </source>
</evidence>
<protein>
    <recommendedName>
        <fullName evidence="3">Small RNA 2'-O-methyltransferase</fullName>
        <ecNumber evidence="11">2.1.1.386</ecNumber>
    </recommendedName>
</protein>
<feature type="compositionally biased region" description="Polar residues" evidence="13">
    <location>
        <begin position="963"/>
        <end position="976"/>
    </location>
</feature>
<dbReference type="Proteomes" id="UP001345219">
    <property type="component" value="Chromosome 24"/>
</dbReference>
<keyword evidence="5" id="KW-0808">Transferase</keyword>
<keyword evidence="6" id="KW-0949">S-adenosyl-L-methionine</keyword>
<dbReference type="GO" id="GO:0005737">
    <property type="term" value="C:cytoplasm"/>
    <property type="evidence" value="ECO:0007669"/>
    <property type="project" value="TreeGrafter"/>
</dbReference>
<organism evidence="18 19">
    <name type="scientific">Trapa incisa</name>
    <dbReference type="NCBI Taxonomy" id="236973"/>
    <lineage>
        <taxon>Eukaryota</taxon>
        <taxon>Viridiplantae</taxon>
        <taxon>Streptophyta</taxon>
        <taxon>Embryophyta</taxon>
        <taxon>Tracheophyta</taxon>
        <taxon>Spermatophyta</taxon>
        <taxon>Magnoliopsida</taxon>
        <taxon>eudicotyledons</taxon>
        <taxon>Gunneridae</taxon>
        <taxon>Pentapetalae</taxon>
        <taxon>rosids</taxon>
        <taxon>malvids</taxon>
        <taxon>Myrtales</taxon>
        <taxon>Lythraceae</taxon>
        <taxon>Trapa</taxon>
    </lineage>
</organism>
<evidence type="ECO:0000256" key="13">
    <source>
        <dbReference type="SAM" id="MobiDB-lite"/>
    </source>
</evidence>
<evidence type="ECO:0000259" key="15">
    <source>
        <dbReference type="Pfam" id="PF17842"/>
    </source>
</evidence>
<dbReference type="CDD" id="cd00048">
    <property type="entry name" value="DSRM_SF"/>
    <property type="match status" value="1"/>
</dbReference>
<comment type="caution">
    <text evidence="18">The sequence shown here is derived from an EMBL/GenBank/DDBJ whole genome shotgun (WGS) entry which is preliminary data.</text>
</comment>
<evidence type="ECO:0000256" key="1">
    <source>
        <dbReference type="ARBA" id="ARBA00001946"/>
    </source>
</evidence>
<dbReference type="GO" id="GO:0001510">
    <property type="term" value="P:RNA methylation"/>
    <property type="evidence" value="ECO:0007669"/>
    <property type="project" value="InterPro"/>
</dbReference>
<dbReference type="PANTHER" id="PTHR21404:SF3">
    <property type="entry name" value="SMALL RNA 2'-O-METHYLTRANSFERASE"/>
    <property type="match status" value="1"/>
</dbReference>
<keyword evidence="4" id="KW-0489">Methyltransferase</keyword>
<evidence type="ECO:0000313" key="18">
    <source>
        <dbReference type="EMBL" id="KAK4770951.1"/>
    </source>
</evidence>
<dbReference type="Gene3D" id="3.30.160.20">
    <property type="match status" value="1"/>
</dbReference>
<dbReference type="Pfam" id="PF08241">
    <property type="entry name" value="Methyltransf_11"/>
    <property type="match status" value="1"/>
</dbReference>
<evidence type="ECO:0000256" key="6">
    <source>
        <dbReference type="ARBA" id="ARBA00022691"/>
    </source>
</evidence>
<feature type="domain" description="Small RNA 2'-O-methyltransferase Hen1 La-motif C-terminal" evidence="16">
    <location>
        <begin position="235"/>
        <end position="366"/>
    </location>
</feature>
<name>A0AAN7KPG5_9MYRT</name>
<dbReference type="Gene3D" id="3.10.50.40">
    <property type="match status" value="1"/>
</dbReference>
<feature type="region of interest" description="Disordered" evidence="13">
    <location>
        <begin position="956"/>
        <end position="980"/>
    </location>
</feature>
<dbReference type="InterPro" id="IPR046357">
    <property type="entry name" value="PPIase_dom_sf"/>
</dbReference>
<evidence type="ECO:0000259" key="17">
    <source>
        <dbReference type="Pfam" id="PF24995"/>
    </source>
</evidence>
<evidence type="ECO:0000256" key="5">
    <source>
        <dbReference type="ARBA" id="ARBA00022679"/>
    </source>
</evidence>
<keyword evidence="10" id="KW-0943">RNA-mediated gene silencing</keyword>
<dbReference type="GO" id="GO:0030422">
    <property type="term" value="P:siRNA processing"/>
    <property type="evidence" value="ECO:0007669"/>
    <property type="project" value="TreeGrafter"/>
</dbReference>
<proteinExistence type="inferred from homology"/>
<dbReference type="Pfam" id="PF21224">
    <property type="entry name" value="Hen1_LCD"/>
    <property type="match status" value="1"/>
</dbReference>
<evidence type="ECO:0000256" key="7">
    <source>
        <dbReference type="ARBA" id="ARBA00022723"/>
    </source>
</evidence>
<dbReference type="AlphaFoldDB" id="A0AAN7KPG5"/>
<evidence type="ECO:0000313" key="19">
    <source>
        <dbReference type="Proteomes" id="UP001345219"/>
    </source>
</evidence>